<dbReference type="InterPro" id="IPR025668">
    <property type="entry name" value="Tnp_DDE_dom"/>
</dbReference>
<dbReference type="Pfam" id="PF05598">
    <property type="entry name" value="DUF772"/>
    <property type="match status" value="1"/>
</dbReference>
<organism evidence="4 5">
    <name type="scientific">Labilibaculum filiforme</name>
    <dbReference type="NCBI Taxonomy" id="1940526"/>
    <lineage>
        <taxon>Bacteria</taxon>
        <taxon>Pseudomonadati</taxon>
        <taxon>Bacteroidota</taxon>
        <taxon>Bacteroidia</taxon>
        <taxon>Marinilabiliales</taxon>
        <taxon>Marinifilaceae</taxon>
        <taxon>Labilibaculum</taxon>
    </lineage>
</organism>
<dbReference type="InterPro" id="IPR047629">
    <property type="entry name" value="IS1182_transpos"/>
</dbReference>
<dbReference type="Proteomes" id="UP000233535">
    <property type="component" value="Unassembled WGS sequence"/>
</dbReference>
<dbReference type="OrthoDB" id="1121830at2"/>
<proteinExistence type="predicted"/>
<sequence>GQDRTQTHLFPISLDQSIAKDNEVRLIDLFVDSIDLNDFGFKVDFQENGRPAYRPSDLLKLYIYGYLNRTRSSRGLEKESKRNIEVMWLLRCLSPDHNTISNFRRDNPKAIKKVFRQTVQLAKYFNLIGGNLLAGDSTKLRAQNSKKNNFNQKKVERHLAYIENKLSEYENALAESDGDEKKTILQEIEKQTDRKKEYQNIERQIKQTGQPQISTSDSDSRQMITRNNITEVAYNIQTTVDAENNIPIDYKVTNANDSKAMGNMLQRAKSILRSNQFTALYDKGYHTGSEFSIADRLGIETIVAIPGVAAQAPNPLYNVENFRYNKQEDYYTCPQNQKLKTNGKWHKARTYLFKRYTTKACANCSVKNQCSKAKCGKAIQRSEHQDLIDKNRQRVNQNQSYYKRRQAIVEHPYGTIKRQWGFDHIMTKKGMTRASSDVGLLMTAYNLRRLINIVGIKALIKWAKQLLSYFLELMELLGLKLAKIRTWFLSENK</sequence>
<keyword evidence="1" id="KW-0175">Coiled coil</keyword>
<name>A0A2N3HQ12_9BACT</name>
<keyword evidence="5" id="KW-1185">Reference proteome</keyword>
<evidence type="ECO:0000256" key="1">
    <source>
        <dbReference type="SAM" id="Coils"/>
    </source>
</evidence>
<feature type="non-terminal residue" evidence="4">
    <location>
        <position position="493"/>
    </location>
</feature>
<evidence type="ECO:0000259" key="3">
    <source>
        <dbReference type="Pfam" id="PF13751"/>
    </source>
</evidence>
<accession>A0A2N3HQ12</accession>
<evidence type="ECO:0000313" key="4">
    <source>
        <dbReference type="EMBL" id="PKQ60141.1"/>
    </source>
</evidence>
<evidence type="ECO:0000313" key="5">
    <source>
        <dbReference type="Proteomes" id="UP000233535"/>
    </source>
</evidence>
<dbReference type="AlphaFoldDB" id="A0A2N3HQ12"/>
<feature type="non-terminal residue" evidence="4">
    <location>
        <position position="1"/>
    </location>
</feature>
<feature type="domain" description="Transposase InsH N-terminal" evidence="2">
    <location>
        <begin position="13"/>
        <end position="105"/>
    </location>
</feature>
<dbReference type="InterPro" id="IPR008490">
    <property type="entry name" value="Transposase_InsH_N"/>
</dbReference>
<comment type="caution">
    <text evidence="4">The sequence shown here is derived from an EMBL/GenBank/DDBJ whole genome shotgun (WGS) entry which is preliminary data.</text>
</comment>
<feature type="coiled-coil region" evidence="1">
    <location>
        <begin position="152"/>
        <end position="201"/>
    </location>
</feature>
<dbReference type="Pfam" id="PF13751">
    <property type="entry name" value="DDE_Tnp_1_6"/>
    <property type="match status" value="1"/>
</dbReference>
<evidence type="ECO:0000259" key="2">
    <source>
        <dbReference type="Pfam" id="PF05598"/>
    </source>
</evidence>
<dbReference type="PANTHER" id="PTHR33408">
    <property type="entry name" value="TRANSPOSASE"/>
    <property type="match status" value="1"/>
</dbReference>
<dbReference type="PANTHER" id="PTHR33408:SF2">
    <property type="entry name" value="TRANSPOSASE DDE DOMAIN-CONTAINING PROTEIN"/>
    <property type="match status" value="1"/>
</dbReference>
<gene>
    <name evidence="4" type="ORF">BZG02_20595</name>
</gene>
<feature type="domain" description="Transposase DDE" evidence="3">
    <location>
        <begin position="332"/>
        <end position="451"/>
    </location>
</feature>
<protein>
    <submittedName>
        <fullName evidence="4">Transposase</fullName>
    </submittedName>
</protein>
<dbReference type="EMBL" id="MVDD01000049">
    <property type="protein sequence ID" value="PKQ60141.1"/>
    <property type="molecule type" value="Genomic_DNA"/>
</dbReference>
<reference evidence="4 5" key="1">
    <citation type="journal article" date="2017" name="Front. Microbiol.">
        <title>Labilibaculum manganireducens gen. nov., sp. nov. and Labilibaculum filiforme sp. nov., Novel Bacteroidetes Isolated from Subsurface Sediments of the Baltic Sea.</title>
        <authorList>
            <person name="Vandieken V."/>
            <person name="Marshall I.P."/>
            <person name="Niemann H."/>
            <person name="Engelen B."/>
            <person name="Cypionka H."/>
        </authorList>
    </citation>
    <scope>NUCLEOTIDE SEQUENCE [LARGE SCALE GENOMIC DNA]</scope>
    <source>
        <strain evidence="4 5">59.16B</strain>
    </source>
</reference>
<dbReference type="RefSeq" id="WP_101263637.1">
    <property type="nucleotide sequence ID" value="NZ_MVDD01000049.1"/>
</dbReference>
<dbReference type="NCBIfam" id="NF033551">
    <property type="entry name" value="transpos_IS1182"/>
    <property type="match status" value="1"/>
</dbReference>